<proteinExistence type="predicted"/>
<sequence length="187" mass="21630">MSLTKFNFSAKTVQRSLNWMFPPWMGAGIQLETLSDDFRRARVKMPLRPFFNRNYVGTHYGGSLYSMCDPMYMLQLLHVLGPDQFIVWDMAAQIRYQQPGKSTVYADFVIDEELVESLRALQPNEKKIVNLPVDVYSLVKDDNHTGEESRNDNKTIVASLIKTLYIKRKPEKDEQAESNDTPMQSKL</sequence>
<protein>
    <recommendedName>
        <fullName evidence="2">DUF4442 domain-containing protein</fullName>
    </recommendedName>
</protein>
<evidence type="ECO:0000313" key="1">
    <source>
        <dbReference type="EMBL" id="CAD9987422.1"/>
    </source>
</evidence>
<dbReference type="Pfam" id="PF14539">
    <property type="entry name" value="DUF4442"/>
    <property type="match status" value="1"/>
</dbReference>
<dbReference type="Gene3D" id="3.10.129.10">
    <property type="entry name" value="Hotdog Thioesterase"/>
    <property type="match status" value="1"/>
</dbReference>
<gene>
    <name evidence="1" type="ORF">APAL1065_LOCUS23239</name>
</gene>
<dbReference type="AlphaFoldDB" id="A0A7S2YNZ9"/>
<dbReference type="EMBL" id="HBHT01034566">
    <property type="protein sequence ID" value="CAD9987422.1"/>
    <property type="molecule type" value="Transcribed_RNA"/>
</dbReference>
<dbReference type="InterPro" id="IPR027961">
    <property type="entry name" value="DUF4442"/>
</dbReference>
<name>A0A7S2YNZ9_9STRA</name>
<dbReference type="SUPFAM" id="SSF54637">
    <property type="entry name" value="Thioesterase/thiol ester dehydrase-isomerase"/>
    <property type="match status" value="1"/>
</dbReference>
<evidence type="ECO:0008006" key="2">
    <source>
        <dbReference type="Google" id="ProtNLM"/>
    </source>
</evidence>
<reference evidence="1" key="1">
    <citation type="submission" date="2021-01" db="EMBL/GenBank/DDBJ databases">
        <authorList>
            <person name="Corre E."/>
            <person name="Pelletier E."/>
            <person name="Niang G."/>
            <person name="Scheremetjew M."/>
            <person name="Finn R."/>
            <person name="Kale V."/>
            <person name="Holt S."/>
            <person name="Cochrane G."/>
            <person name="Meng A."/>
            <person name="Brown T."/>
            <person name="Cohen L."/>
        </authorList>
    </citation>
    <scope>NUCLEOTIDE SEQUENCE</scope>
    <source>
        <strain evidence="1">CCMP125</strain>
    </source>
</reference>
<accession>A0A7S2YNZ9</accession>
<dbReference type="InterPro" id="IPR029069">
    <property type="entry name" value="HotDog_dom_sf"/>
</dbReference>
<organism evidence="1">
    <name type="scientific">Entomoneis paludosa</name>
    <dbReference type="NCBI Taxonomy" id="265537"/>
    <lineage>
        <taxon>Eukaryota</taxon>
        <taxon>Sar</taxon>
        <taxon>Stramenopiles</taxon>
        <taxon>Ochrophyta</taxon>
        <taxon>Bacillariophyta</taxon>
        <taxon>Bacillariophyceae</taxon>
        <taxon>Bacillariophycidae</taxon>
        <taxon>Entomoneidaceae</taxon>
        <taxon>Entomoneis</taxon>
    </lineage>
</organism>